<feature type="transmembrane region" description="Helical" evidence="7">
    <location>
        <begin position="60"/>
        <end position="78"/>
    </location>
</feature>
<keyword evidence="9" id="KW-1185">Reference proteome</keyword>
<comment type="subcellular location">
    <subcellularLocation>
        <location evidence="1">Cell membrane</location>
        <topology evidence="1">Multi-pass membrane protein</topology>
    </subcellularLocation>
</comment>
<comment type="similarity">
    <text evidence="2">Belongs to the CPA3 antiporters (TC 2.A.63) subunit E family.</text>
</comment>
<dbReference type="EMBL" id="JWJH01000002">
    <property type="protein sequence ID" value="KJF69548.1"/>
    <property type="molecule type" value="Genomic_DNA"/>
</dbReference>
<evidence type="ECO:0000256" key="7">
    <source>
        <dbReference type="SAM" id="Phobius"/>
    </source>
</evidence>
<keyword evidence="5 7" id="KW-1133">Transmembrane helix</keyword>
<evidence type="ECO:0000256" key="3">
    <source>
        <dbReference type="ARBA" id="ARBA00022475"/>
    </source>
</evidence>
<evidence type="ECO:0000256" key="1">
    <source>
        <dbReference type="ARBA" id="ARBA00004651"/>
    </source>
</evidence>
<sequence>MSLYVVQFLFVAVWLAVTGSVTLANILFGFIVSLLALGLIRHQISGGGGGKGGGRRLRPVRVLSLLLLFFKELALSAWKVAVMVTRPKLNVQPGIFAYPLAVATDFEITLLANLITLTPGTLSVDISEDRKTLYVHAIDCSDIEAAKNDIRNGFEKKIMEAFQG</sequence>
<keyword evidence="4 7" id="KW-0812">Transmembrane</keyword>
<evidence type="ECO:0000256" key="5">
    <source>
        <dbReference type="ARBA" id="ARBA00022989"/>
    </source>
</evidence>
<evidence type="ECO:0000313" key="8">
    <source>
        <dbReference type="EMBL" id="KJF69548.1"/>
    </source>
</evidence>
<dbReference type="NCBIfam" id="NF006519">
    <property type="entry name" value="PRK08965.1-3"/>
    <property type="match status" value="1"/>
</dbReference>
<dbReference type="Pfam" id="PF01899">
    <property type="entry name" value="MNHE"/>
    <property type="match status" value="1"/>
</dbReference>
<gene>
    <name evidence="8" type="ORF">RS75_03050</name>
</gene>
<keyword evidence="3" id="KW-1003">Cell membrane</keyword>
<reference evidence="8 9" key="1">
    <citation type="submission" date="2015-03" db="EMBL/GenBank/DDBJ databases">
        <title>Draft Genome Sequences of Agrobacterium nepotum Strain 39/7T (= CFBP 7436T = LMG 26435T) and Agrobacterium sp. Strain KFB 330 (= CFBP 8308 = LMG 28674).</title>
        <authorList>
            <person name="Kuzmanovic N."/>
            <person name="Pulawska J."/>
            <person name="Obradovic A."/>
        </authorList>
    </citation>
    <scope>NUCLEOTIDE SEQUENCE [LARGE SCALE GENOMIC DNA]</scope>
    <source>
        <strain evidence="8 9">39/7</strain>
    </source>
</reference>
<name>A0ABR5CXI1_9HYPH</name>
<keyword evidence="6 7" id="KW-0472">Membrane</keyword>
<organism evidence="8 9">
    <name type="scientific">Rhizobium nepotum 39/7</name>
    <dbReference type="NCBI Taxonomy" id="1368418"/>
    <lineage>
        <taxon>Bacteria</taxon>
        <taxon>Pseudomonadati</taxon>
        <taxon>Pseudomonadota</taxon>
        <taxon>Alphaproteobacteria</taxon>
        <taxon>Hyphomicrobiales</taxon>
        <taxon>Rhizobiaceae</taxon>
        <taxon>Rhizobium/Agrobacterium group</taxon>
        <taxon>Rhizobium</taxon>
    </lineage>
</organism>
<protein>
    <submittedName>
        <fullName evidence="8">Cation:proton antiporter</fullName>
    </submittedName>
</protein>
<dbReference type="RefSeq" id="WP_045017206.1">
    <property type="nucleotide sequence ID" value="NZ_JWJH01000002.1"/>
</dbReference>
<dbReference type="InterPro" id="IPR002758">
    <property type="entry name" value="Cation_antiport_E"/>
</dbReference>
<evidence type="ECO:0000256" key="6">
    <source>
        <dbReference type="ARBA" id="ARBA00023136"/>
    </source>
</evidence>
<evidence type="ECO:0000313" key="9">
    <source>
        <dbReference type="Proteomes" id="UP000052068"/>
    </source>
</evidence>
<accession>A0ABR5CXI1</accession>
<dbReference type="PANTHER" id="PTHR34584">
    <property type="entry name" value="NA(+)/H(+) ANTIPORTER SUBUNIT E1"/>
    <property type="match status" value="1"/>
</dbReference>
<dbReference type="PANTHER" id="PTHR34584:SF1">
    <property type="entry name" value="NA(+)_H(+) ANTIPORTER SUBUNIT E1"/>
    <property type="match status" value="1"/>
</dbReference>
<dbReference type="Proteomes" id="UP000052068">
    <property type="component" value="Unassembled WGS sequence"/>
</dbReference>
<comment type="caution">
    <text evidence="8">The sequence shown here is derived from an EMBL/GenBank/DDBJ whole genome shotgun (WGS) entry which is preliminary data.</text>
</comment>
<feature type="transmembrane region" description="Helical" evidence="7">
    <location>
        <begin position="6"/>
        <end position="39"/>
    </location>
</feature>
<proteinExistence type="inferred from homology"/>
<dbReference type="PIRSF" id="PIRSF019239">
    <property type="entry name" value="MrpE"/>
    <property type="match status" value="1"/>
</dbReference>
<evidence type="ECO:0000256" key="2">
    <source>
        <dbReference type="ARBA" id="ARBA00006228"/>
    </source>
</evidence>
<evidence type="ECO:0000256" key="4">
    <source>
        <dbReference type="ARBA" id="ARBA00022692"/>
    </source>
</evidence>